<evidence type="ECO:0000313" key="3">
    <source>
        <dbReference type="Proteomes" id="UP001291623"/>
    </source>
</evidence>
<accession>A0AAE1T2M8</accession>
<feature type="region of interest" description="Disordered" evidence="1">
    <location>
        <begin position="156"/>
        <end position="177"/>
    </location>
</feature>
<reference evidence="2" key="1">
    <citation type="submission" date="2023-12" db="EMBL/GenBank/DDBJ databases">
        <title>Genome assembly of Anisodus tanguticus.</title>
        <authorList>
            <person name="Wang Y.-J."/>
        </authorList>
    </citation>
    <scope>NUCLEOTIDE SEQUENCE</scope>
    <source>
        <strain evidence="2">KB-2021</strain>
        <tissue evidence="2">Leaf</tissue>
    </source>
</reference>
<feature type="region of interest" description="Disordered" evidence="1">
    <location>
        <begin position="1"/>
        <end position="50"/>
    </location>
</feature>
<feature type="compositionally biased region" description="Polar residues" evidence="1">
    <location>
        <begin position="250"/>
        <end position="260"/>
    </location>
</feature>
<sequence length="280" mass="31099">MAGARWIQPAAGDQEREIPNRANPTFSHGMATPKSSPGNQGSRAPNHGDHIERYKDIGMDVHMNNMERALILAAKKGHELREPKLLMTGNTLNWVRERLDRAPANKDWQFYFSNAKVYHIESSSSSHASSSSVLSFNRWRAASSTNLSSAILVSKSSIPSRTRSKANTSPKISMSGEDNVARGALRLGVVPIPEEHQNLVNHSKVLRVGEESEPRRRSGSSIKSSEKDHDEKTLDKTKMEETRREAPEGRSSSKSQTGKPRTTYKGGSLTKEMITVVLKW</sequence>
<evidence type="ECO:0000313" key="2">
    <source>
        <dbReference type="EMBL" id="KAK4380375.1"/>
    </source>
</evidence>
<keyword evidence="3" id="KW-1185">Reference proteome</keyword>
<feature type="region of interest" description="Disordered" evidence="1">
    <location>
        <begin position="201"/>
        <end position="270"/>
    </location>
</feature>
<dbReference type="AlphaFoldDB" id="A0AAE1T2M8"/>
<evidence type="ECO:0000256" key="1">
    <source>
        <dbReference type="SAM" id="MobiDB-lite"/>
    </source>
</evidence>
<dbReference type="Proteomes" id="UP001291623">
    <property type="component" value="Unassembled WGS sequence"/>
</dbReference>
<dbReference type="EMBL" id="JAVYJV010000001">
    <property type="protein sequence ID" value="KAK4380375.1"/>
    <property type="molecule type" value="Genomic_DNA"/>
</dbReference>
<feature type="compositionally biased region" description="Basic and acidic residues" evidence="1">
    <location>
        <begin position="207"/>
        <end position="216"/>
    </location>
</feature>
<comment type="caution">
    <text evidence="2">The sequence shown here is derived from an EMBL/GenBank/DDBJ whole genome shotgun (WGS) entry which is preliminary data.</text>
</comment>
<proteinExistence type="predicted"/>
<name>A0AAE1T2M8_9SOLA</name>
<feature type="compositionally biased region" description="Polar residues" evidence="1">
    <location>
        <begin position="33"/>
        <end position="43"/>
    </location>
</feature>
<feature type="compositionally biased region" description="Basic and acidic residues" evidence="1">
    <location>
        <begin position="224"/>
        <end position="248"/>
    </location>
</feature>
<protein>
    <submittedName>
        <fullName evidence="2">Uncharacterized protein</fullName>
    </submittedName>
</protein>
<organism evidence="2 3">
    <name type="scientific">Anisodus tanguticus</name>
    <dbReference type="NCBI Taxonomy" id="243964"/>
    <lineage>
        <taxon>Eukaryota</taxon>
        <taxon>Viridiplantae</taxon>
        <taxon>Streptophyta</taxon>
        <taxon>Embryophyta</taxon>
        <taxon>Tracheophyta</taxon>
        <taxon>Spermatophyta</taxon>
        <taxon>Magnoliopsida</taxon>
        <taxon>eudicotyledons</taxon>
        <taxon>Gunneridae</taxon>
        <taxon>Pentapetalae</taxon>
        <taxon>asterids</taxon>
        <taxon>lamiids</taxon>
        <taxon>Solanales</taxon>
        <taxon>Solanaceae</taxon>
        <taxon>Solanoideae</taxon>
        <taxon>Hyoscyameae</taxon>
        <taxon>Anisodus</taxon>
    </lineage>
</organism>
<gene>
    <name evidence="2" type="ORF">RND71_002237</name>
</gene>
<feature type="compositionally biased region" description="Polar residues" evidence="1">
    <location>
        <begin position="156"/>
        <end position="172"/>
    </location>
</feature>